<keyword evidence="2" id="KW-1185">Reference proteome</keyword>
<dbReference type="EMBL" id="MVHV01000024">
    <property type="protein sequence ID" value="ORA79093.1"/>
    <property type="molecule type" value="Genomic_DNA"/>
</dbReference>
<proteinExistence type="predicted"/>
<protein>
    <submittedName>
        <fullName evidence="1">Uncharacterized protein</fullName>
    </submittedName>
</protein>
<evidence type="ECO:0000313" key="2">
    <source>
        <dbReference type="Proteomes" id="UP000243140"/>
    </source>
</evidence>
<comment type="caution">
    <text evidence="1">The sequence shown here is derived from an EMBL/GenBank/DDBJ whole genome shotgun (WGS) entry which is preliminary data.</text>
</comment>
<gene>
    <name evidence="1" type="ORF">BST29_19765</name>
</gene>
<dbReference type="RefSeq" id="WP_083011671.1">
    <property type="nucleotide sequence ID" value="NZ_CP060015.1"/>
</dbReference>
<sequence>MTNPNAIAGLRSLKVPEKMNASKALKDFLISQTETDQSSAGIEQQLKANRQLMALLIGSHLEVVHALGALEEGVKKLAQPPE</sequence>
<evidence type="ECO:0000313" key="1">
    <source>
        <dbReference type="EMBL" id="ORA79093.1"/>
    </source>
</evidence>
<dbReference type="Proteomes" id="UP000243140">
    <property type="component" value="Unassembled WGS sequence"/>
</dbReference>
<reference evidence="1 2" key="1">
    <citation type="submission" date="2017-02" db="EMBL/GenBank/DDBJ databases">
        <title>The new phylogeny of genus Mycobacterium.</title>
        <authorList>
            <person name="Tortoli E."/>
            <person name="Trovato A."/>
            <person name="Cirillo D.M."/>
        </authorList>
    </citation>
    <scope>NUCLEOTIDE SEQUENCE [LARGE SCALE GENOMIC DNA]</scope>
    <source>
        <strain evidence="1 2">IP1130001</strain>
    </source>
</reference>
<organism evidence="1 2">
    <name type="scientific">Mycobacterium malmoense</name>
    <dbReference type="NCBI Taxonomy" id="1780"/>
    <lineage>
        <taxon>Bacteria</taxon>
        <taxon>Bacillati</taxon>
        <taxon>Actinomycetota</taxon>
        <taxon>Actinomycetes</taxon>
        <taxon>Mycobacteriales</taxon>
        <taxon>Mycobacteriaceae</taxon>
        <taxon>Mycobacterium</taxon>
    </lineage>
</organism>
<accession>A0ABX3SPJ6</accession>
<name>A0ABX3SPJ6_MYCMA</name>